<keyword evidence="3" id="KW-0804">Transcription</keyword>
<evidence type="ECO:0000256" key="2">
    <source>
        <dbReference type="ARBA" id="ARBA00023125"/>
    </source>
</evidence>
<evidence type="ECO:0000313" key="6">
    <source>
        <dbReference type="Proteomes" id="UP000694257"/>
    </source>
</evidence>
<keyword evidence="2" id="KW-0238">DNA-binding</keyword>
<dbReference type="Pfam" id="PF12833">
    <property type="entry name" value="HTH_18"/>
    <property type="match status" value="1"/>
</dbReference>
<dbReference type="Pfam" id="PF01965">
    <property type="entry name" value="DJ-1_PfpI"/>
    <property type="match status" value="1"/>
</dbReference>
<evidence type="ECO:0000313" key="5">
    <source>
        <dbReference type="EMBL" id="QXN93614.1"/>
    </source>
</evidence>
<name>A0ABX8RVD7_NOCIO</name>
<dbReference type="InterPro" id="IPR052158">
    <property type="entry name" value="INH-QAR"/>
</dbReference>
<gene>
    <name evidence="5" type="ORF">KV110_11355</name>
</gene>
<evidence type="ECO:0000256" key="1">
    <source>
        <dbReference type="ARBA" id="ARBA00023015"/>
    </source>
</evidence>
<accession>A0ABX8RVD7</accession>
<dbReference type="InterPro" id="IPR002818">
    <property type="entry name" value="DJ-1/PfpI"/>
</dbReference>
<dbReference type="Proteomes" id="UP000694257">
    <property type="component" value="Chromosome"/>
</dbReference>
<reference evidence="5 6" key="1">
    <citation type="submission" date="2021-07" db="EMBL/GenBank/DDBJ databases">
        <title>Whole Genome Sequence of Nocardia Iowensis.</title>
        <authorList>
            <person name="Lamm A."/>
            <person name="Collins-Fairclough A.M."/>
            <person name="Bunk B."/>
            <person name="Sproer C."/>
        </authorList>
    </citation>
    <scope>NUCLEOTIDE SEQUENCE [LARGE SCALE GENOMIC DNA]</scope>
    <source>
        <strain evidence="5 6">NRRL 5646</strain>
    </source>
</reference>
<dbReference type="EMBL" id="CP078145">
    <property type="protein sequence ID" value="QXN93614.1"/>
    <property type="molecule type" value="Genomic_DNA"/>
</dbReference>
<dbReference type="PANTHER" id="PTHR43130">
    <property type="entry name" value="ARAC-FAMILY TRANSCRIPTIONAL REGULATOR"/>
    <property type="match status" value="1"/>
</dbReference>
<dbReference type="PROSITE" id="PS01124">
    <property type="entry name" value="HTH_ARAC_FAMILY_2"/>
    <property type="match status" value="1"/>
</dbReference>
<organism evidence="5 6">
    <name type="scientific">Nocardia iowensis</name>
    <dbReference type="NCBI Taxonomy" id="204891"/>
    <lineage>
        <taxon>Bacteria</taxon>
        <taxon>Bacillati</taxon>
        <taxon>Actinomycetota</taxon>
        <taxon>Actinomycetes</taxon>
        <taxon>Mycobacteriales</taxon>
        <taxon>Nocardiaceae</taxon>
        <taxon>Nocardia</taxon>
    </lineage>
</organism>
<dbReference type="PANTHER" id="PTHR43130:SF3">
    <property type="entry name" value="HTH-TYPE TRANSCRIPTIONAL REGULATOR RV1931C"/>
    <property type="match status" value="1"/>
</dbReference>
<proteinExistence type="predicted"/>
<dbReference type="RefSeq" id="WP_218475745.1">
    <property type="nucleotide sequence ID" value="NZ_BAABJN010000001.1"/>
</dbReference>
<dbReference type="CDD" id="cd03137">
    <property type="entry name" value="GATase1_AraC_1"/>
    <property type="match status" value="1"/>
</dbReference>
<keyword evidence="6" id="KW-1185">Reference proteome</keyword>
<dbReference type="InterPro" id="IPR018060">
    <property type="entry name" value="HTH_AraC"/>
</dbReference>
<protein>
    <submittedName>
        <fullName evidence="5">Helix-turn-helix domain-containing protein</fullName>
    </submittedName>
</protein>
<evidence type="ECO:0000259" key="4">
    <source>
        <dbReference type="PROSITE" id="PS01124"/>
    </source>
</evidence>
<keyword evidence="1" id="KW-0805">Transcription regulation</keyword>
<evidence type="ECO:0000256" key="3">
    <source>
        <dbReference type="ARBA" id="ARBA00023163"/>
    </source>
</evidence>
<dbReference type="PROSITE" id="PS00041">
    <property type="entry name" value="HTH_ARAC_FAMILY_1"/>
    <property type="match status" value="1"/>
</dbReference>
<feature type="domain" description="HTH araC/xylS-type" evidence="4">
    <location>
        <begin position="215"/>
        <end position="313"/>
    </location>
</feature>
<dbReference type="SMART" id="SM00342">
    <property type="entry name" value="HTH_ARAC"/>
    <property type="match status" value="1"/>
</dbReference>
<dbReference type="InterPro" id="IPR018062">
    <property type="entry name" value="HTH_AraC-typ_CS"/>
</dbReference>
<sequence>MLSKVAVVLSERMAMFEFGVVCEVFGLDRSADGLPSFDFRVCSAEPGKPLHSNTPGISLTPQYGLEELATADLVAIPAASAKTGFDPRIVDAVRDAAAAGATVLTVCSGAFLAGAAGLLNGRKCTTHWSYVDELAELYPEATVDPDVLFVDEGDLITSAGTAAGIDACLHLVRRELGSAVANAIARRMVVPPQRDGGQRQFIERPVATCTSDSLISTLQWMNENLDLPHTIEDLAARSNMSTRTFARRFAAETGTTPVKWLTNQRVLLTKHLLEETDLGLEQIAARAGFGSGALLRHHFQRLVGIAPTEYRRRFGASPEVVETPA</sequence>